<keyword evidence="9 12" id="KW-0238">DNA-binding</keyword>
<keyword evidence="4 12" id="KW-0963">Cytoplasm</keyword>
<evidence type="ECO:0000256" key="7">
    <source>
        <dbReference type="ARBA" id="ARBA00022763"/>
    </source>
</evidence>
<feature type="domain" description="RecF/RecN/SMC N-terminal" evidence="14">
    <location>
        <begin position="2"/>
        <end position="339"/>
    </location>
</feature>
<dbReference type="InterPro" id="IPR042174">
    <property type="entry name" value="RecF_2"/>
</dbReference>
<evidence type="ECO:0000256" key="8">
    <source>
        <dbReference type="ARBA" id="ARBA00022840"/>
    </source>
</evidence>
<evidence type="ECO:0000256" key="11">
    <source>
        <dbReference type="ARBA" id="ARBA00023236"/>
    </source>
</evidence>
<evidence type="ECO:0000256" key="6">
    <source>
        <dbReference type="ARBA" id="ARBA00022741"/>
    </source>
</evidence>
<evidence type="ECO:0000256" key="1">
    <source>
        <dbReference type="ARBA" id="ARBA00004496"/>
    </source>
</evidence>
<evidence type="ECO:0000256" key="5">
    <source>
        <dbReference type="ARBA" id="ARBA00022705"/>
    </source>
</evidence>
<comment type="similarity">
    <text evidence="2 12 13">Belongs to the RecF family.</text>
</comment>
<dbReference type="PROSITE" id="PS00617">
    <property type="entry name" value="RECF_1"/>
    <property type="match status" value="1"/>
</dbReference>
<dbReference type="RefSeq" id="WP_226385204.1">
    <property type="nucleotide sequence ID" value="NZ_JADCKA010000006.1"/>
</dbReference>
<dbReference type="InterPro" id="IPR018078">
    <property type="entry name" value="DNA-binding_RecF_CS"/>
</dbReference>
<keyword evidence="5 12" id="KW-0235">DNA replication</keyword>
<evidence type="ECO:0000313" key="16">
    <source>
        <dbReference type="Proteomes" id="UP001516588"/>
    </source>
</evidence>
<evidence type="ECO:0000259" key="14">
    <source>
        <dbReference type="Pfam" id="PF02463"/>
    </source>
</evidence>
<protein>
    <recommendedName>
        <fullName evidence="3 12">DNA replication and repair protein RecF</fullName>
    </recommendedName>
</protein>
<dbReference type="InterPro" id="IPR003395">
    <property type="entry name" value="RecF/RecN/SMC_N"/>
</dbReference>
<comment type="caution">
    <text evidence="15">The sequence shown here is derived from an EMBL/GenBank/DDBJ whole genome shotgun (WGS) entry which is preliminary data.</text>
</comment>
<keyword evidence="11 12" id="KW-0742">SOS response</keyword>
<evidence type="ECO:0000256" key="13">
    <source>
        <dbReference type="RuleBase" id="RU000578"/>
    </source>
</evidence>
<gene>
    <name evidence="12 15" type="primary">recF</name>
    <name evidence="15" type="ORF">INF20_04570</name>
</gene>
<dbReference type="PANTHER" id="PTHR32182">
    <property type="entry name" value="DNA REPLICATION AND REPAIR PROTEIN RECF"/>
    <property type="match status" value="1"/>
</dbReference>
<accession>A0ABR9QXE8</accession>
<name>A0ABR9QXE8_9FIRM</name>
<sequence length="363" mass="41852">MYIKKVSLENYRNYEKIEVDFDKNVNLILGENAQGKTNLIESIYMASFGKSFRTSKDREVICFDKDYCRIKVDYFKYDDEGTVEIYIGKDGKKGIKADGIHVKRVSQLVENILCVIFSPEDLKIVKEEPSKRRSFIDRELCQLRVKYMDSLSRYKKILLQRNTYLKEKNPDKNIIKVWDEQLLNTGTDIIKDRKEFISKINIISGEIHNKITDGKEKLVISYDPDISEEGTEDEIKKRFSKILEESLNKDIYSGSTSRGPHKDDMKITVDGKDARKYCSQGQQRTAALSLKLAEIFLIKEEKEESPVLLLDDVLSELDSERQKFLINSLDDVQVFITATEIPDEVMKSLPGGKVLNVKKGSLI</sequence>
<dbReference type="Proteomes" id="UP001516588">
    <property type="component" value="Unassembled WGS sequence"/>
</dbReference>
<keyword evidence="10 12" id="KW-0234">DNA repair</keyword>
<dbReference type="PROSITE" id="PS00618">
    <property type="entry name" value="RECF_2"/>
    <property type="match status" value="1"/>
</dbReference>
<organism evidence="15 16">
    <name type="scientific">Gallibacter intestinalis</name>
    <dbReference type="NCBI Taxonomy" id="2779356"/>
    <lineage>
        <taxon>Bacteria</taxon>
        <taxon>Bacillati</taxon>
        <taxon>Bacillota</taxon>
        <taxon>Clostridia</taxon>
        <taxon>Eubacteriales</taxon>
        <taxon>Eubacteriaceae</taxon>
        <taxon>Gallibacter</taxon>
    </lineage>
</organism>
<feature type="binding site" evidence="12">
    <location>
        <begin position="30"/>
        <end position="37"/>
    </location>
    <ligand>
        <name>ATP</name>
        <dbReference type="ChEBI" id="CHEBI:30616"/>
    </ligand>
</feature>
<dbReference type="Gene3D" id="1.20.1050.90">
    <property type="entry name" value="RecF/RecN/SMC, N-terminal domain"/>
    <property type="match status" value="1"/>
</dbReference>
<dbReference type="NCBIfam" id="TIGR00611">
    <property type="entry name" value="recf"/>
    <property type="match status" value="1"/>
</dbReference>
<keyword evidence="16" id="KW-1185">Reference proteome</keyword>
<dbReference type="InterPro" id="IPR027417">
    <property type="entry name" value="P-loop_NTPase"/>
</dbReference>
<evidence type="ECO:0000256" key="2">
    <source>
        <dbReference type="ARBA" id="ARBA00008016"/>
    </source>
</evidence>
<dbReference type="HAMAP" id="MF_00365">
    <property type="entry name" value="RecF"/>
    <property type="match status" value="1"/>
</dbReference>
<dbReference type="InterPro" id="IPR001238">
    <property type="entry name" value="DNA-binding_RecF"/>
</dbReference>
<evidence type="ECO:0000256" key="4">
    <source>
        <dbReference type="ARBA" id="ARBA00022490"/>
    </source>
</evidence>
<comment type="subcellular location">
    <subcellularLocation>
        <location evidence="1 12 13">Cytoplasm</location>
    </subcellularLocation>
</comment>
<evidence type="ECO:0000256" key="3">
    <source>
        <dbReference type="ARBA" id="ARBA00020170"/>
    </source>
</evidence>
<dbReference type="PANTHER" id="PTHR32182:SF0">
    <property type="entry name" value="DNA REPLICATION AND REPAIR PROTEIN RECF"/>
    <property type="match status" value="1"/>
</dbReference>
<dbReference type="SUPFAM" id="SSF52540">
    <property type="entry name" value="P-loop containing nucleoside triphosphate hydrolases"/>
    <property type="match status" value="1"/>
</dbReference>
<evidence type="ECO:0000256" key="9">
    <source>
        <dbReference type="ARBA" id="ARBA00023125"/>
    </source>
</evidence>
<dbReference type="Gene3D" id="3.40.50.300">
    <property type="entry name" value="P-loop containing nucleotide triphosphate hydrolases"/>
    <property type="match status" value="1"/>
</dbReference>
<reference evidence="15 16" key="1">
    <citation type="submission" date="2020-10" db="EMBL/GenBank/DDBJ databases">
        <title>ChiBAC.</title>
        <authorList>
            <person name="Zenner C."/>
            <person name="Hitch T.C.A."/>
            <person name="Clavel T."/>
        </authorList>
    </citation>
    <scope>NUCLEOTIDE SEQUENCE [LARGE SCALE GENOMIC DNA]</scope>
    <source>
        <strain evidence="15 16">DSM 108706</strain>
    </source>
</reference>
<keyword evidence="6 12" id="KW-0547">Nucleotide-binding</keyword>
<keyword evidence="7 12" id="KW-0227">DNA damage</keyword>
<dbReference type="EMBL" id="JADCKA010000006">
    <property type="protein sequence ID" value="MBE5035555.1"/>
    <property type="molecule type" value="Genomic_DNA"/>
</dbReference>
<evidence type="ECO:0000256" key="10">
    <source>
        <dbReference type="ARBA" id="ARBA00023204"/>
    </source>
</evidence>
<dbReference type="CDD" id="cd03242">
    <property type="entry name" value="ABC_RecF"/>
    <property type="match status" value="1"/>
</dbReference>
<evidence type="ECO:0000256" key="12">
    <source>
        <dbReference type="HAMAP-Rule" id="MF_00365"/>
    </source>
</evidence>
<keyword evidence="8 12" id="KW-0067">ATP-binding</keyword>
<dbReference type="Pfam" id="PF02463">
    <property type="entry name" value="SMC_N"/>
    <property type="match status" value="1"/>
</dbReference>
<comment type="function">
    <text evidence="12 13">The RecF protein is involved in DNA metabolism; it is required for DNA replication and normal SOS inducibility. RecF binds preferentially to single-stranded, linear DNA. It also seems to bind ATP.</text>
</comment>
<evidence type="ECO:0000313" key="15">
    <source>
        <dbReference type="EMBL" id="MBE5035555.1"/>
    </source>
</evidence>
<proteinExistence type="inferred from homology"/>